<evidence type="ECO:0000256" key="1">
    <source>
        <dbReference type="SAM" id="MobiDB-lite"/>
    </source>
</evidence>
<dbReference type="EMBL" id="OU594945">
    <property type="protein sequence ID" value="CAG9288866.1"/>
    <property type="molecule type" value="Genomic_DNA"/>
</dbReference>
<sequence length="678" mass="74898">MPDESNVHEEAAFQDHLSSSEHSQKARERRHPVAIANNAEGKSSAEFSDQTITQTTAADSVSDLIGGEDYETPVVPYANLGNPTLFEQAETKHFSSQKNSDDISDTVETHSSAATQDNPDRNRESLIKINTLSSDSGSPPSGDEAQMSTESTFQQPRSRGGYVDQERSSPMTIIPSDSLKTDVRSEIFALEHTQSHSQLESIDAELKAAKAATEVVDDSLEEEVRAMRAEGSTSGRQACNLDSKRVFVTDDAVLAESDASNELELLEHPRLEFSQICGRPEFEKYEFPDEETRKGDAEEQENKYKRDEVAIKHSILETAGSHSEWTEQLRDETGKSLIPKETDKQDNPHKENSVVGEEAMIPTNSRMENEDTQENSKPSEPAVASEAKPSLKAGSFASHIDKVTYDEMENSFAGANEHSGAVIAQSMKQDTVAHELQTPFCGVWGAVHGERKLADLSVLVLLFENLLSDKNDDNDARNAAELALLERKFEDLMDADYFLAESVPSSIENIAESQVPMAKSIRNEFVDGLDDIDKFFEDIDPPDELDVGAGGSSIQEVLMGQGSRIILKRLVIAAKVVRDTAVEIKRTLLTKIADDDGSFSMARREKLYGILRTIRRLTRKSIEAFRRFIEGLLEGDVFDGEDFVLDFTVNPNPPSEADADPGKKAFRQQSQSINGRAN</sequence>
<proteinExistence type="predicted"/>
<feature type="compositionally biased region" description="Polar residues" evidence="1">
    <location>
        <begin position="667"/>
        <end position="678"/>
    </location>
</feature>
<dbReference type="AlphaFoldDB" id="A0A8J9X6Y1"/>
<feature type="compositionally biased region" description="Basic and acidic residues" evidence="1">
    <location>
        <begin position="1"/>
        <end position="26"/>
    </location>
</feature>
<organism evidence="2">
    <name type="scientific">Phaeodactylum tricornutum</name>
    <name type="common">Diatom</name>
    <dbReference type="NCBI Taxonomy" id="2850"/>
    <lineage>
        <taxon>Eukaryota</taxon>
        <taxon>Sar</taxon>
        <taxon>Stramenopiles</taxon>
        <taxon>Ochrophyta</taxon>
        <taxon>Bacillariophyta</taxon>
        <taxon>Bacillariophyceae</taxon>
        <taxon>Bacillariophycidae</taxon>
        <taxon>Naviculales</taxon>
        <taxon>Phaeodactylaceae</taxon>
        <taxon>Phaeodactylum</taxon>
    </lineage>
</organism>
<reference evidence="2" key="1">
    <citation type="submission" date="2022-02" db="EMBL/GenBank/DDBJ databases">
        <authorList>
            <person name="Giguere J D."/>
        </authorList>
    </citation>
    <scope>NUCLEOTIDE SEQUENCE</scope>
    <source>
        <strain evidence="2">CCAP 1055/1</strain>
    </source>
</reference>
<feature type="region of interest" description="Disordered" evidence="1">
    <location>
        <begin position="287"/>
        <end position="306"/>
    </location>
</feature>
<name>A0A8J9X6Y1_PHATR</name>
<feature type="compositionally biased region" description="Basic and acidic residues" evidence="1">
    <location>
        <begin position="324"/>
        <end position="352"/>
    </location>
</feature>
<accession>A0A8J9X6Y1</accession>
<feature type="region of interest" description="Disordered" evidence="1">
    <location>
        <begin position="652"/>
        <end position="678"/>
    </location>
</feature>
<feature type="compositionally biased region" description="Polar residues" evidence="1">
    <location>
        <begin position="45"/>
        <end position="59"/>
    </location>
</feature>
<evidence type="ECO:0000313" key="2">
    <source>
        <dbReference type="EMBL" id="CAG9288866.1"/>
    </source>
</evidence>
<feature type="compositionally biased region" description="Low complexity" evidence="1">
    <location>
        <begin position="133"/>
        <end position="143"/>
    </location>
</feature>
<protein>
    <submittedName>
        <fullName evidence="2">Uncharacterized protein</fullName>
    </submittedName>
</protein>
<gene>
    <name evidence="2" type="ORF">PTTT1_LOCUS39857</name>
</gene>
<feature type="region of interest" description="Disordered" evidence="1">
    <location>
        <begin position="321"/>
        <end position="391"/>
    </location>
</feature>
<feature type="region of interest" description="Disordered" evidence="1">
    <location>
        <begin position="1"/>
        <end position="176"/>
    </location>
</feature>
<feature type="compositionally biased region" description="Polar residues" evidence="1">
    <location>
        <begin position="146"/>
        <end position="157"/>
    </location>
</feature>
<dbReference type="Proteomes" id="UP000836788">
    <property type="component" value="Chromosome 4"/>
</dbReference>